<feature type="compositionally biased region" description="Low complexity" evidence="1">
    <location>
        <begin position="26"/>
        <end position="44"/>
    </location>
</feature>
<dbReference type="EMBL" id="CAEZXR010000142">
    <property type="protein sequence ID" value="CAB4708296.1"/>
    <property type="molecule type" value="Genomic_DNA"/>
</dbReference>
<name>A0A6J6QC23_9ZZZZ</name>
<evidence type="ECO:0000313" key="3">
    <source>
        <dbReference type="EMBL" id="CAB4708296.1"/>
    </source>
</evidence>
<feature type="region of interest" description="Disordered" evidence="1">
    <location>
        <begin position="1"/>
        <end position="44"/>
    </location>
</feature>
<dbReference type="AlphaFoldDB" id="A0A6J6QC23"/>
<feature type="transmembrane region" description="Helical" evidence="2">
    <location>
        <begin position="119"/>
        <end position="146"/>
    </location>
</feature>
<sequence length="149" mass="15567">MSEHEQPGEQLPPTHQPYGQQPPGPSYEQPPYTQPLYGTPPAYGAAAPTPPYGYGVAQVPEHPRANTALILGIVAVAGTFMCLVPMLVGPFAWVTGARVKSEIDAEPGRWRGRGEAQTGMILGIVATAILALSVLVVVGIIAIAVLSTS</sequence>
<evidence type="ECO:0000256" key="2">
    <source>
        <dbReference type="SAM" id="Phobius"/>
    </source>
</evidence>
<keyword evidence="2" id="KW-0812">Transmembrane</keyword>
<evidence type="ECO:0000256" key="1">
    <source>
        <dbReference type="SAM" id="MobiDB-lite"/>
    </source>
</evidence>
<proteinExistence type="predicted"/>
<keyword evidence="2" id="KW-0472">Membrane</keyword>
<feature type="transmembrane region" description="Helical" evidence="2">
    <location>
        <begin position="68"/>
        <end position="94"/>
    </location>
</feature>
<accession>A0A6J6QC23</accession>
<protein>
    <submittedName>
        <fullName evidence="3">Unannotated protein</fullName>
    </submittedName>
</protein>
<organism evidence="3">
    <name type="scientific">freshwater metagenome</name>
    <dbReference type="NCBI Taxonomy" id="449393"/>
    <lineage>
        <taxon>unclassified sequences</taxon>
        <taxon>metagenomes</taxon>
        <taxon>ecological metagenomes</taxon>
    </lineage>
</organism>
<keyword evidence="2" id="KW-1133">Transmembrane helix</keyword>
<reference evidence="3" key="1">
    <citation type="submission" date="2020-05" db="EMBL/GenBank/DDBJ databases">
        <authorList>
            <person name="Chiriac C."/>
            <person name="Salcher M."/>
            <person name="Ghai R."/>
            <person name="Kavagutti S V."/>
        </authorList>
    </citation>
    <scope>NUCLEOTIDE SEQUENCE</scope>
</reference>
<gene>
    <name evidence="3" type="ORF">UFOPK2579_01301</name>
</gene>